<dbReference type="InterPro" id="IPR004827">
    <property type="entry name" value="bZIP"/>
</dbReference>
<dbReference type="Proteomes" id="UP000835052">
    <property type="component" value="Unassembled WGS sequence"/>
</dbReference>
<dbReference type="Gene3D" id="1.20.5.170">
    <property type="match status" value="1"/>
</dbReference>
<feature type="domain" description="BZIP" evidence="8">
    <location>
        <begin position="179"/>
        <end position="242"/>
    </location>
</feature>
<keyword evidence="5" id="KW-0804">Transcription</keyword>
<comment type="caution">
    <text evidence="9">The sequence shown here is derived from an EMBL/GenBank/DDBJ whole genome shotgun (WGS) entry which is preliminary data.</text>
</comment>
<comment type="subcellular location">
    <subcellularLocation>
        <location evidence="1">Nucleus</location>
    </subcellularLocation>
</comment>
<dbReference type="GO" id="GO:0001228">
    <property type="term" value="F:DNA-binding transcription activator activity, RNA polymerase II-specific"/>
    <property type="evidence" value="ECO:0007669"/>
    <property type="project" value="TreeGrafter"/>
</dbReference>
<evidence type="ECO:0000256" key="7">
    <source>
        <dbReference type="SAM" id="MobiDB-lite"/>
    </source>
</evidence>
<name>A0A8S1GP54_9PELO</name>
<comment type="similarity">
    <text evidence="2">Belongs to the bZIP family.</text>
</comment>
<evidence type="ECO:0000259" key="8">
    <source>
        <dbReference type="PROSITE" id="PS50217"/>
    </source>
</evidence>
<dbReference type="GO" id="GO:0005634">
    <property type="term" value="C:nucleus"/>
    <property type="evidence" value="ECO:0007669"/>
    <property type="project" value="UniProtKB-SubCell"/>
</dbReference>
<dbReference type="OrthoDB" id="5847285at2759"/>
<proteinExistence type="inferred from homology"/>
<organism evidence="9 10">
    <name type="scientific">Caenorhabditis auriculariae</name>
    <dbReference type="NCBI Taxonomy" id="2777116"/>
    <lineage>
        <taxon>Eukaryota</taxon>
        <taxon>Metazoa</taxon>
        <taxon>Ecdysozoa</taxon>
        <taxon>Nematoda</taxon>
        <taxon>Chromadorea</taxon>
        <taxon>Rhabditida</taxon>
        <taxon>Rhabditina</taxon>
        <taxon>Rhabditomorpha</taxon>
        <taxon>Rhabditoidea</taxon>
        <taxon>Rhabditidae</taxon>
        <taxon>Peloderinae</taxon>
        <taxon>Caenorhabditis</taxon>
    </lineage>
</organism>
<dbReference type="Pfam" id="PF00170">
    <property type="entry name" value="bZIP_1"/>
    <property type="match status" value="1"/>
</dbReference>
<dbReference type="CDD" id="cd14692">
    <property type="entry name" value="bZIP_ATF4"/>
    <property type="match status" value="1"/>
</dbReference>
<keyword evidence="4" id="KW-0238">DNA-binding</keyword>
<dbReference type="EMBL" id="CAJGYM010000002">
    <property type="protein sequence ID" value="CAD6185437.1"/>
    <property type="molecule type" value="Genomic_DNA"/>
</dbReference>
<evidence type="ECO:0000256" key="1">
    <source>
        <dbReference type="ARBA" id="ARBA00004123"/>
    </source>
</evidence>
<dbReference type="GO" id="GO:0000977">
    <property type="term" value="F:RNA polymerase II transcription regulatory region sequence-specific DNA binding"/>
    <property type="evidence" value="ECO:0007669"/>
    <property type="project" value="TreeGrafter"/>
</dbReference>
<gene>
    <name evidence="9" type="ORF">CAUJ_LOCUS1356</name>
</gene>
<dbReference type="FunFam" id="1.20.5.170:FF:000021">
    <property type="entry name" value="Cyclic AMP-dependent transcription factor ATF-4"/>
    <property type="match status" value="1"/>
</dbReference>
<protein>
    <recommendedName>
        <fullName evidence="8">BZIP domain-containing protein</fullName>
    </recommendedName>
</protein>
<evidence type="ECO:0000256" key="5">
    <source>
        <dbReference type="ARBA" id="ARBA00023163"/>
    </source>
</evidence>
<dbReference type="SMART" id="SM00338">
    <property type="entry name" value="BRLZ"/>
    <property type="match status" value="1"/>
</dbReference>
<feature type="region of interest" description="Disordered" evidence="7">
    <location>
        <begin position="148"/>
        <end position="199"/>
    </location>
</feature>
<evidence type="ECO:0000256" key="2">
    <source>
        <dbReference type="ARBA" id="ARBA00007163"/>
    </source>
</evidence>
<keyword evidence="10" id="KW-1185">Reference proteome</keyword>
<dbReference type="AlphaFoldDB" id="A0A8S1GP54"/>
<feature type="compositionally biased region" description="Low complexity" evidence="7">
    <location>
        <begin position="153"/>
        <end position="163"/>
    </location>
</feature>
<dbReference type="PANTHER" id="PTHR13044:SF14">
    <property type="entry name" value="CRYPTOCEPHAL, ISOFORM A"/>
    <property type="match status" value="1"/>
</dbReference>
<dbReference type="PROSITE" id="PS50217">
    <property type="entry name" value="BZIP"/>
    <property type="match status" value="1"/>
</dbReference>
<evidence type="ECO:0000313" key="9">
    <source>
        <dbReference type="EMBL" id="CAD6185437.1"/>
    </source>
</evidence>
<evidence type="ECO:0000256" key="6">
    <source>
        <dbReference type="ARBA" id="ARBA00023242"/>
    </source>
</evidence>
<dbReference type="PROSITE" id="PS00036">
    <property type="entry name" value="BZIP_BASIC"/>
    <property type="match status" value="1"/>
</dbReference>
<dbReference type="InterPro" id="IPR046347">
    <property type="entry name" value="bZIP_sf"/>
</dbReference>
<feature type="compositionally biased region" description="Basic and acidic residues" evidence="7">
    <location>
        <begin position="164"/>
        <end position="182"/>
    </location>
</feature>
<dbReference type="SUPFAM" id="SSF57959">
    <property type="entry name" value="Leucine zipper domain"/>
    <property type="match status" value="1"/>
</dbReference>
<accession>A0A8S1GP54</accession>
<dbReference type="PANTHER" id="PTHR13044">
    <property type="entry name" value="ACTIVATING TRANSCRIPTION FACTOR ATF 4/5"/>
    <property type="match status" value="1"/>
</dbReference>
<evidence type="ECO:0000256" key="3">
    <source>
        <dbReference type="ARBA" id="ARBA00023015"/>
    </source>
</evidence>
<keyword evidence="6" id="KW-0539">Nucleus</keyword>
<sequence length="246" mass="28379">MTGEESVRRVNAFGGASRHAIIPQALCSPLQLVRKARVVFVETPGFAYGQANYYTNYPVTSASHFSQNNFYNQPLYVSQPASWVPPDPFVAPFQPPFQNNVYTSPEFHRSPINVEPFDLQFFNDQPRKSPEQIKEQILEEIVRECEEIERRSTSSSSPSTTWSSDERDTPDTFRPHKTPEKRERKKAQNRLAATRYREKKKKEKELKLDKISVLSKTNGILKNKVSDLEREIQYLKKLMKEIGVAP</sequence>
<evidence type="ECO:0000313" key="10">
    <source>
        <dbReference type="Proteomes" id="UP000835052"/>
    </source>
</evidence>
<keyword evidence="3" id="KW-0805">Transcription regulation</keyword>
<reference evidence="9" key="1">
    <citation type="submission" date="2020-10" db="EMBL/GenBank/DDBJ databases">
        <authorList>
            <person name="Kikuchi T."/>
        </authorList>
    </citation>
    <scope>NUCLEOTIDE SEQUENCE</scope>
    <source>
        <strain evidence="9">NKZ352</strain>
    </source>
</reference>
<evidence type="ECO:0000256" key="4">
    <source>
        <dbReference type="ARBA" id="ARBA00023125"/>
    </source>
</evidence>